<reference evidence="7 8" key="1">
    <citation type="submission" date="2019-03" db="EMBL/GenBank/DDBJ databases">
        <title>Genomic Encyclopedia of Type Strains, Phase IV (KMG-IV): sequencing the most valuable type-strain genomes for metagenomic binning, comparative biology and taxonomic classification.</title>
        <authorList>
            <person name="Goeker M."/>
        </authorList>
    </citation>
    <scope>NUCLEOTIDE SEQUENCE [LARGE SCALE GENOMIC DNA]</scope>
    <source>
        <strain evidence="7 8">DSM 28559</strain>
    </source>
</reference>
<dbReference type="SFLD" id="SFLDS00029">
    <property type="entry name" value="Radical_SAM"/>
    <property type="match status" value="1"/>
</dbReference>
<keyword evidence="8" id="KW-1185">Reference proteome</keyword>
<dbReference type="InterPro" id="IPR007197">
    <property type="entry name" value="rSAM"/>
</dbReference>
<dbReference type="OrthoDB" id="9777636at2"/>
<comment type="cofactor">
    <cofactor evidence="1">
        <name>[4Fe-4S] cluster</name>
        <dbReference type="ChEBI" id="CHEBI:49883"/>
    </cofactor>
</comment>
<keyword evidence="2" id="KW-0949">S-adenosyl-L-methionine</keyword>
<evidence type="ECO:0000256" key="2">
    <source>
        <dbReference type="ARBA" id="ARBA00022691"/>
    </source>
</evidence>
<organism evidence="7 8">
    <name type="scientific">Frisingicoccus caecimuris</name>
    <dbReference type="NCBI Taxonomy" id="1796636"/>
    <lineage>
        <taxon>Bacteria</taxon>
        <taxon>Bacillati</taxon>
        <taxon>Bacillota</taxon>
        <taxon>Clostridia</taxon>
        <taxon>Lachnospirales</taxon>
        <taxon>Lachnospiraceae</taxon>
        <taxon>Frisingicoccus</taxon>
    </lineage>
</organism>
<dbReference type="InterPro" id="IPR058240">
    <property type="entry name" value="rSAM_sf"/>
</dbReference>
<gene>
    <name evidence="7" type="ORF">EV212_10912</name>
</gene>
<evidence type="ECO:0000256" key="1">
    <source>
        <dbReference type="ARBA" id="ARBA00001966"/>
    </source>
</evidence>
<dbReference type="PANTHER" id="PTHR43409">
    <property type="entry name" value="ANAEROBIC MAGNESIUM-PROTOPORPHYRIN IX MONOMETHYL ESTER CYCLASE-RELATED"/>
    <property type="match status" value="1"/>
</dbReference>
<evidence type="ECO:0000256" key="4">
    <source>
        <dbReference type="ARBA" id="ARBA00023004"/>
    </source>
</evidence>
<evidence type="ECO:0000313" key="7">
    <source>
        <dbReference type="EMBL" id="TCO84120.1"/>
    </source>
</evidence>
<evidence type="ECO:0000259" key="6">
    <source>
        <dbReference type="PROSITE" id="PS51918"/>
    </source>
</evidence>
<feature type="domain" description="Radical SAM core" evidence="6">
    <location>
        <begin position="11"/>
        <end position="243"/>
    </location>
</feature>
<keyword evidence="4" id="KW-0408">Iron</keyword>
<dbReference type="Gene3D" id="3.80.30.20">
    <property type="entry name" value="tm_1862 like domain"/>
    <property type="match status" value="1"/>
</dbReference>
<accession>A0A4R2LVT0</accession>
<dbReference type="SFLD" id="SFLDG01095">
    <property type="entry name" value="Uncharacterised_Radical_SAM_Su"/>
    <property type="match status" value="1"/>
</dbReference>
<dbReference type="RefSeq" id="WP_132092230.1">
    <property type="nucleotide sequence ID" value="NZ_JANKAQ010000010.1"/>
</dbReference>
<dbReference type="GO" id="GO:0051536">
    <property type="term" value="F:iron-sulfur cluster binding"/>
    <property type="evidence" value="ECO:0007669"/>
    <property type="project" value="UniProtKB-KW"/>
</dbReference>
<dbReference type="PANTHER" id="PTHR43409:SF4">
    <property type="entry name" value="RADICAL SAM SUPERFAMILY PROTEIN"/>
    <property type="match status" value="1"/>
</dbReference>
<protein>
    <submittedName>
        <fullName evidence="7">Radical SAM family protein</fullName>
    </submittedName>
</protein>
<dbReference type="GO" id="GO:0003824">
    <property type="term" value="F:catalytic activity"/>
    <property type="evidence" value="ECO:0007669"/>
    <property type="project" value="InterPro"/>
</dbReference>
<evidence type="ECO:0000256" key="3">
    <source>
        <dbReference type="ARBA" id="ARBA00022723"/>
    </source>
</evidence>
<dbReference type="AlphaFoldDB" id="A0A4R2LVT0"/>
<dbReference type="CDD" id="cd01335">
    <property type="entry name" value="Radical_SAM"/>
    <property type="match status" value="1"/>
</dbReference>
<proteinExistence type="predicted"/>
<dbReference type="GO" id="GO:0046872">
    <property type="term" value="F:metal ion binding"/>
    <property type="evidence" value="ECO:0007669"/>
    <property type="project" value="UniProtKB-KW"/>
</dbReference>
<dbReference type="SMART" id="SM00729">
    <property type="entry name" value="Elp3"/>
    <property type="match status" value="1"/>
</dbReference>
<dbReference type="SFLD" id="SFLDG01082">
    <property type="entry name" value="B12-binding_domain_containing"/>
    <property type="match status" value="1"/>
</dbReference>
<evidence type="ECO:0000313" key="8">
    <source>
        <dbReference type="Proteomes" id="UP000295711"/>
    </source>
</evidence>
<name>A0A4R2LVT0_9FIRM</name>
<dbReference type="EMBL" id="SLXA01000009">
    <property type="protein sequence ID" value="TCO84120.1"/>
    <property type="molecule type" value="Genomic_DNA"/>
</dbReference>
<dbReference type="PROSITE" id="PS51918">
    <property type="entry name" value="RADICAL_SAM"/>
    <property type="match status" value="1"/>
</dbReference>
<keyword evidence="3" id="KW-0479">Metal-binding</keyword>
<comment type="caution">
    <text evidence="7">The sequence shown here is derived from an EMBL/GenBank/DDBJ whole genome shotgun (WGS) entry which is preliminary data.</text>
</comment>
<dbReference type="InterPro" id="IPR006638">
    <property type="entry name" value="Elp3/MiaA/NifB-like_rSAM"/>
</dbReference>
<evidence type="ECO:0000256" key="5">
    <source>
        <dbReference type="ARBA" id="ARBA00023014"/>
    </source>
</evidence>
<dbReference type="Proteomes" id="UP000295711">
    <property type="component" value="Unassembled WGS sequence"/>
</dbReference>
<dbReference type="InterPro" id="IPR023404">
    <property type="entry name" value="rSAM_horseshoe"/>
</dbReference>
<keyword evidence="5" id="KW-0411">Iron-sulfur</keyword>
<dbReference type="InterPro" id="IPR051198">
    <property type="entry name" value="BchE-like"/>
</dbReference>
<dbReference type="SUPFAM" id="SSF102114">
    <property type="entry name" value="Radical SAM enzymes"/>
    <property type="match status" value="1"/>
</dbReference>
<sequence>MHYTGTIWRPPYEAYSALVQVTAGCTHHKCKFCTLYEDVPFKFRMSPLSEVEEDLKEISCYYRNAKRVFFTGANPFVLSFDKLKTLAGLVRKYYPKAESIGCFARITDITPKTDEQLKELRRLGYNSITIGVEAGDDEALSFMHKGFGTKEIIRECKRLDEAGMEYNFFYLAGIYGRGRGEIGAKNTAVVFNQLNPKIIINSMMTIYCTSELYQEIQDGSWKEETEIEKLMELKVLIGNLNIDTYFATMGASNCVNVEGHLPKDKTRMIKWLDEVISSVDEKELRRYRENLRHL</sequence>
<dbReference type="Pfam" id="PF04055">
    <property type="entry name" value="Radical_SAM"/>
    <property type="match status" value="1"/>
</dbReference>